<evidence type="ECO:0000313" key="2">
    <source>
        <dbReference type="Proteomes" id="UP001497680"/>
    </source>
</evidence>
<dbReference type="Proteomes" id="UP001497680">
    <property type="component" value="Unassembled WGS sequence"/>
</dbReference>
<protein>
    <submittedName>
        <fullName evidence="1">ThiJ/PfpI family protein</fullName>
    </submittedName>
</protein>
<reference evidence="1 2" key="1">
    <citation type="journal article" date="2022" name="New Phytol.">
        <title>Ecological generalism drives hyperdiversity of secondary metabolite gene clusters in xylarialean endophytes.</title>
        <authorList>
            <person name="Franco M.E.E."/>
            <person name="Wisecaver J.H."/>
            <person name="Arnold A.E."/>
            <person name="Ju Y.M."/>
            <person name="Slot J.C."/>
            <person name="Ahrendt S."/>
            <person name="Moore L.P."/>
            <person name="Eastman K.E."/>
            <person name="Scott K."/>
            <person name="Konkel Z."/>
            <person name="Mondo S.J."/>
            <person name="Kuo A."/>
            <person name="Hayes R.D."/>
            <person name="Haridas S."/>
            <person name="Andreopoulos B."/>
            <person name="Riley R."/>
            <person name="LaButti K."/>
            <person name="Pangilinan J."/>
            <person name="Lipzen A."/>
            <person name="Amirebrahimi M."/>
            <person name="Yan J."/>
            <person name="Adam C."/>
            <person name="Keymanesh K."/>
            <person name="Ng V."/>
            <person name="Louie K."/>
            <person name="Northen T."/>
            <person name="Drula E."/>
            <person name="Henrissat B."/>
            <person name="Hsieh H.M."/>
            <person name="Youens-Clark K."/>
            <person name="Lutzoni F."/>
            <person name="Miadlikowska J."/>
            <person name="Eastwood D.C."/>
            <person name="Hamelin R.C."/>
            <person name="Grigoriev I.V."/>
            <person name="U'Ren J.M."/>
        </authorList>
    </citation>
    <scope>NUCLEOTIDE SEQUENCE [LARGE SCALE GENOMIC DNA]</scope>
    <source>
        <strain evidence="1 2">ER1909</strain>
    </source>
</reference>
<accession>A0ACC0DM72</accession>
<sequence>MAPKILFVLTSYGEILDSDNKPIRPTGWYLPEFAHPYDVLSPKSEIVIVSPKGGLSPLDPHSLEPWIQDDSSSATFYSTKKALWENTAKISDFLGRADEFDALFYPGGHAPMFDLATDADSIALINEFWAKGKVTAAVCHGPAAFVNVTLPGGDNIMKGKDVSAFSSAEEDAMDMSKYMPFVLEDKIKADGAVYHKADDLWAPTVCVSGKLITGQNPASAKGVGEAIAKALGI</sequence>
<gene>
    <name evidence="1" type="ORF">F4821DRAFT_78881</name>
</gene>
<name>A0ACC0DM72_9PEZI</name>
<evidence type="ECO:0000313" key="1">
    <source>
        <dbReference type="EMBL" id="KAI6093310.1"/>
    </source>
</evidence>
<dbReference type="EMBL" id="MU394281">
    <property type="protein sequence ID" value="KAI6093310.1"/>
    <property type="molecule type" value="Genomic_DNA"/>
</dbReference>
<organism evidence="1 2">
    <name type="scientific">Hypoxylon rubiginosum</name>
    <dbReference type="NCBI Taxonomy" id="110542"/>
    <lineage>
        <taxon>Eukaryota</taxon>
        <taxon>Fungi</taxon>
        <taxon>Dikarya</taxon>
        <taxon>Ascomycota</taxon>
        <taxon>Pezizomycotina</taxon>
        <taxon>Sordariomycetes</taxon>
        <taxon>Xylariomycetidae</taxon>
        <taxon>Xylariales</taxon>
        <taxon>Hypoxylaceae</taxon>
        <taxon>Hypoxylon</taxon>
    </lineage>
</organism>
<keyword evidence="2" id="KW-1185">Reference proteome</keyword>
<proteinExistence type="predicted"/>
<comment type="caution">
    <text evidence="1">The sequence shown here is derived from an EMBL/GenBank/DDBJ whole genome shotgun (WGS) entry which is preliminary data.</text>
</comment>